<evidence type="ECO:0000256" key="2">
    <source>
        <dbReference type="ARBA" id="ARBA00022737"/>
    </source>
</evidence>
<keyword evidence="5" id="KW-0238">DNA-binding</keyword>
<dbReference type="InterPro" id="IPR036855">
    <property type="entry name" value="Znf_CCCH_sf"/>
</dbReference>
<evidence type="ECO:0000313" key="9">
    <source>
        <dbReference type="EMBL" id="THG19342.1"/>
    </source>
</evidence>
<feature type="compositionally biased region" description="Pro residues" evidence="7">
    <location>
        <begin position="243"/>
        <end position="253"/>
    </location>
</feature>
<keyword evidence="10" id="KW-1185">Reference proteome</keyword>
<feature type="region of interest" description="Disordered" evidence="7">
    <location>
        <begin position="234"/>
        <end position="263"/>
    </location>
</feature>
<dbReference type="AlphaFoldDB" id="A0A4S4ES93"/>
<accession>A0A4S4ES93</accession>
<feature type="zinc finger region" description="C3H1-type" evidence="6">
    <location>
        <begin position="125"/>
        <end position="152"/>
    </location>
</feature>
<dbReference type="Proteomes" id="UP000306102">
    <property type="component" value="Unassembled WGS sequence"/>
</dbReference>
<dbReference type="Pfam" id="PF00642">
    <property type="entry name" value="zf-CCCH"/>
    <property type="match status" value="1"/>
</dbReference>
<name>A0A4S4ES93_CAMSN</name>
<keyword evidence="1 6" id="KW-0479">Metal-binding</keyword>
<evidence type="ECO:0000256" key="6">
    <source>
        <dbReference type="PROSITE-ProRule" id="PRU00723"/>
    </source>
</evidence>
<keyword evidence="3 6" id="KW-0863">Zinc-finger</keyword>
<evidence type="ECO:0000259" key="8">
    <source>
        <dbReference type="PROSITE" id="PS50103"/>
    </source>
</evidence>
<dbReference type="GO" id="GO:0006355">
    <property type="term" value="P:regulation of DNA-templated transcription"/>
    <property type="evidence" value="ECO:0007669"/>
    <property type="project" value="UniProtKB-ARBA"/>
</dbReference>
<organism evidence="9 10">
    <name type="scientific">Camellia sinensis var. sinensis</name>
    <name type="common">China tea</name>
    <dbReference type="NCBI Taxonomy" id="542762"/>
    <lineage>
        <taxon>Eukaryota</taxon>
        <taxon>Viridiplantae</taxon>
        <taxon>Streptophyta</taxon>
        <taxon>Embryophyta</taxon>
        <taxon>Tracheophyta</taxon>
        <taxon>Spermatophyta</taxon>
        <taxon>Magnoliopsida</taxon>
        <taxon>eudicotyledons</taxon>
        <taxon>Gunneridae</taxon>
        <taxon>Pentapetalae</taxon>
        <taxon>asterids</taxon>
        <taxon>Ericales</taxon>
        <taxon>Theaceae</taxon>
        <taxon>Camellia</taxon>
    </lineage>
</organism>
<dbReference type="SMART" id="SM00356">
    <property type="entry name" value="ZnF_C3H1"/>
    <property type="match status" value="2"/>
</dbReference>
<evidence type="ECO:0000256" key="5">
    <source>
        <dbReference type="ARBA" id="ARBA00023125"/>
    </source>
</evidence>
<dbReference type="Gene3D" id="3.30.1370.210">
    <property type="match status" value="1"/>
</dbReference>
<sequence length="377" mass="42198">MGSVCAEQQHKLHASHQLLLHKKSLREIDIPPRKLLSRRATAANDSFSDMFSDSPRTAEETLLQKFLPYNGGDDDDDDDPYSSDTFRMYEFKVRRCSRSRSHDWTDCPFAHPGEKARRRDPRRYNYSGTVCSDFRRGSCSRGENCEFAHGVFECWLHPARYRTEACKDGKNCKRKVCFFAHSPRQLRLLPPPSDGNSPPAPPQVYSPAAERMYRNSNHCCLFCHSVAASPTSTLTGVSHSSPPLSPSLSPPLSPVKSRSMSGLSPISRYGSGERCGLSQFNPGAVNYKDELNEIMNSLESMNVNETPNSATNKRNLSWVDVNFNNGDDQPQFNLSPSSSSPSVSRDRFSSIKTFIDDKLNDNGLACPDLGWVNDLLT</sequence>
<keyword evidence="2" id="KW-0677">Repeat</keyword>
<reference evidence="9 10" key="1">
    <citation type="journal article" date="2018" name="Proc. Natl. Acad. Sci. U.S.A.">
        <title>Draft genome sequence of Camellia sinensis var. sinensis provides insights into the evolution of the tea genome and tea quality.</title>
        <authorList>
            <person name="Wei C."/>
            <person name="Yang H."/>
            <person name="Wang S."/>
            <person name="Zhao J."/>
            <person name="Liu C."/>
            <person name="Gao L."/>
            <person name="Xia E."/>
            <person name="Lu Y."/>
            <person name="Tai Y."/>
            <person name="She G."/>
            <person name="Sun J."/>
            <person name="Cao H."/>
            <person name="Tong W."/>
            <person name="Gao Q."/>
            <person name="Li Y."/>
            <person name="Deng W."/>
            <person name="Jiang X."/>
            <person name="Wang W."/>
            <person name="Chen Q."/>
            <person name="Zhang S."/>
            <person name="Li H."/>
            <person name="Wu J."/>
            <person name="Wang P."/>
            <person name="Li P."/>
            <person name="Shi C."/>
            <person name="Zheng F."/>
            <person name="Jian J."/>
            <person name="Huang B."/>
            <person name="Shan D."/>
            <person name="Shi M."/>
            <person name="Fang C."/>
            <person name="Yue Y."/>
            <person name="Li F."/>
            <person name="Li D."/>
            <person name="Wei S."/>
            <person name="Han B."/>
            <person name="Jiang C."/>
            <person name="Yin Y."/>
            <person name="Xia T."/>
            <person name="Zhang Z."/>
            <person name="Bennetzen J.L."/>
            <person name="Zhao S."/>
            <person name="Wan X."/>
        </authorList>
    </citation>
    <scope>NUCLEOTIDE SEQUENCE [LARGE SCALE GENOMIC DNA]</scope>
    <source>
        <strain evidence="10">cv. Shuchazao</strain>
        <tissue evidence="9">Leaf</tissue>
    </source>
</reference>
<evidence type="ECO:0000313" key="10">
    <source>
        <dbReference type="Proteomes" id="UP000306102"/>
    </source>
</evidence>
<dbReference type="PROSITE" id="PS50103">
    <property type="entry name" value="ZF_C3H1"/>
    <property type="match status" value="1"/>
</dbReference>
<evidence type="ECO:0000256" key="4">
    <source>
        <dbReference type="ARBA" id="ARBA00022833"/>
    </source>
</evidence>
<dbReference type="PANTHER" id="PTHR14493">
    <property type="entry name" value="UNKEMPT FAMILY MEMBER"/>
    <property type="match status" value="1"/>
</dbReference>
<dbReference type="Pfam" id="PF25512">
    <property type="entry name" value="zf-CCCH_AtC3H23"/>
    <property type="match status" value="1"/>
</dbReference>
<evidence type="ECO:0000256" key="3">
    <source>
        <dbReference type="ARBA" id="ARBA00022771"/>
    </source>
</evidence>
<evidence type="ECO:0000256" key="1">
    <source>
        <dbReference type="ARBA" id="ARBA00022723"/>
    </source>
</evidence>
<dbReference type="InterPro" id="IPR045234">
    <property type="entry name" value="Unkempt-like"/>
</dbReference>
<dbReference type="InterPro" id="IPR057444">
    <property type="entry name" value="Znf-CCCH_AtC3H23-like"/>
</dbReference>
<dbReference type="EMBL" id="SDRB02002477">
    <property type="protein sequence ID" value="THG19342.1"/>
    <property type="molecule type" value="Genomic_DNA"/>
</dbReference>
<gene>
    <name evidence="9" type="ORF">TEA_028595</name>
</gene>
<protein>
    <recommendedName>
        <fullName evidence="8">C3H1-type domain-containing protein</fullName>
    </recommendedName>
</protein>
<dbReference type="GO" id="GO:0003677">
    <property type="term" value="F:DNA binding"/>
    <property type="evidence" value="ECO:0007669"/>
    <property type="project" value="UniProtKB-KW"/>
</dbReference>
<keyword evidence="4 6" id="KW-0862">Zinc</keyword>
<feature type="domain" description="C3H1-type" evidence="8">
    <location>
        <begin position="125"/>
        <end position="152"/>
    </location>
</feature>
<proteinExistence type="predicted"/>
<evidence type="ECO:0000256" key="7">
    <source>
        <dbReference type="SAM" id="MobiDB-lite"/>
    </source>
</evidence>
<dbReference type="FunFam" id="3.30.1370.210:FF:000009">
    <property type="entry name" value="Zinc finger CCCH domain-containing protein 66"/>
    <property type="match status" value="1"/>
</dbReference>
<comment type="caution">
    <text evidence="9">The sequence shown here is derived from an EMBL/GenBank/DDBJ whole genome shotgun (WGS) entry which is preliminary data.</text>
</comment>
<dbReference type="InterPro" id="IPR000571">
    <property type="entry name" value="Znf_CCCH"/>
</dbReference>
<dbReference type="PANTHER" id="PTHR14493:SF90">
    <property type="entry name" value="ZINC FINGER CCCH DOMAIN-CONTAINING PROTEIN 2"/>
    <property type="match status" value="1"/>
</dbReference>
<dbReference type="SUPFAM" id="SSF90229">
    <property type="entry name" value="CCCH zinc finger"/>
    <property type="match status" value="1"/>
</dbReference>
<dbReference type="GO" id="GO:0008270">
    <property type="term" value="F:zinc ion binding"/>
    <property type="evidence" value="ECO:0007669"/>
    <property type="project" value="UniProtKB-KW"/>
</dbReference>